<dbReference type="SMART" id="SM00533">
    <property type="entry name" value="MUTSd"/>
    <property type="match status" value="1"/>
</dbReference>
<dbReference type="PROSITE" id="PS00486">
    <property type="entry name" value="DNA_MISMATCH_REPAIR_2"/>
    <property type="match status" value="1"/>
</dbReference>
<keyword evidence="7" id="KW-1185">Reference proteome</keyword>
<protein>
    <recommendedName>
        <fullName evidence="5">DNA mismatch repair proteins mutS family domain-containing protein</fullName>
    </recommendedName>
</protein>
<feature type="domain" description="DNA mismatch repair proteins mutS family" evidence="5">
    <location>
        <begin position="402"/>
        <end position="418"/>
    </location>
</feature>
<evidence type="ECO:0000313" key="7">
    <source>
        <dbReference type="Proteomes" id="UP001227831"/>
    </source>
</evidence>
<keyword evidence="3" id="KW-0067">ATP-binding</keyword>
<dbReference type="InterPro" id="IPR027417">
    <property type="entry name" value="P-loop_NTPase"/>
</dbReference>
<keyword evidence="1" id="KW-0547">Nucleotide-binding</keyword>
<dbReference type="Proteomes" id="UP001227831">
    <property type="component" value="Unassembled WGS sequence"/>
</dbReference>
<keyword evidence="2" id="KW-0540">Nuclease</keyword>
<comment type="caution">
    <text evidence="6">The sequence shown here is derived from an EMBL/GenBank/DDBJ whole genome shotgun (WGS) entry which is preliminary data.</text>
</comment>
<dbReference type="NCBIfam" id="TIGR01069">
    <property type="entry name" value="mutS2"/>
    <property type="match status" value="1"/>
</dbReference>
<dbReference type="SMART" id="SM00382">
    <property type="entry name" value="AAA"/>
    <property type="match status" value="1"/>
</dbReference>
<keyword evidence="4" id="KW-0238">DNA-binding</keyword>
<evidence type="ECO:0000256" key="1">
    <source>
        <dbReference type="ARBA" id="ARBA00022741"/>
    </source>
</evidence>
<dbReference type="InterPro" id="IPR036187">
    <property type="entry name" value="DNA_mismatch_repair_MutS_sf"/>
</dbReference>
<evidence type="ECO:0000313" key="6">
    <source>
        <dbReference type="EMBL" id="MDQ7936989.1"/>
    </source>
</evidence>
<dbReference type="InterPro" id="IPR045076">
    <property type="entry name" value="MutS"/>
</dbReference>
<keyword evidence="2" id="KW-0255">Endonuclease</keyword>
<name>A0ABU1A7T5_9LACO</name>
<gene>
    <name evidence="6" type="ORF">RA086_04940</name>
</gene>
<dbReference type="SUPFAM" id="SSF52540">
    <property type="entry name" value="P-loop containing nucleoside triphosphate hydrolases"/>
    <property type="match status" value="1"/>
</dbReference>
<proteinExistence type="predicted"/>
<dbReference type="EMBL" id="JAVCWF010000001">
    <property type="protein sequence ID" value="MDQ7936989.1"/>
    <property type="molecule type" value="Genomic_DNA"/>
</dbReference>
<reference evidence="6 7" key="1">
    <citation type="journal article" date="2023" name="Int. J. Syst. Evol. Microbiol.">
        <title>Lactiplantibacillus brownii sp. nov., a novel psychrotolerant species isolated from sauerkraut.</title>
        <authorList>
            <person name="Heng Y.C."/>
            <person name="Silvaraju S."/>
            <person name="Lee J.K.Y."/>
            <person name="Kittelmann S."/>
        </authorList>
    </citation>
    <scope>NUCLEOTIDE SEQUENCE [LARGE SCALE GENOMIC DNA]</scope>
    <source>
        <strain evidence="6 7">WILCCON 0030</strain>
    </source>
</reference>
<evidence type="ECO:0000256" key="3">
    <source>
        <dbReference type="ARBA" id="ARBA00022840"/>
    </source>
</evidence>
<evidence type="ECO:0000259" key="5">
    <source>
        <dbReference type="PROSITE" id="PS00486"/>
    </source>
</evidence>
<keyword evidence="2" id="KW-0378">Hydrolase</keyword>
<dbReference type="SMART" id="SM00534">
    <property type="entry name" value="MUTSac"/>
    <property type="match status" value="1"/>
</dbReference>
<organism evidence="6 7">
    <name type="scientific">Lactiplantibacillus brownii</name>
    <dbReference type="NCBI Taxonomy" id="3069269"/>
    <lineage>
        <taxon>Bacteria</taxon>
        <taxon>Bacillati</taxon>
        <taxon>Bacillota</taxon>
        <taxon>Bacilli</taxon>
        <taxon>Lactobacillales</taxon>
        <taxon>Lactobacillaceae</taxon>
        <taxon>Lactiplantibacillus</taxon>
    </lineage>
</organism>
<sequence length="506" mass="55119">MQKNIKQLTQLDQILTKVAEFTHSTVAAEQLAASPILTDITAVRDQLALTAEAHQLLLNSVMLTFFNLDDLKVIQTKLDQGMLLNATQLGVLGTFLTSGQRLMTTLRHHAKLAPKLVALMTPVTGLSSLQQRLTTEIKHDQVADQATPELTQVRQKISQQRQQVQAALTQFVQKHPQAIQGRRLITRNDHVCVQLKANYKTRFPGQIIDQSGTGSTVFFEPKMAAQRGQILAELVAEESAEVYQILATLTGDVQERWPQLIQNQQLISQLDQLMAKGQYALSTRSCLPALNTTQHLKIVNGRHPLLGTNAVPLNVELAPKQGLMITGANSGGKTVVLKTIALFAQMVQVGLEVPADLGTEIPVFTQIWLDIGDNQSLAAQLSTFAAEMTTLVTMTDGIQPNALVLLDEIGSGTDPEEGSALSIAIIDYLRAAGATIIATTHFSAIKSYAVACPTFVTATMAFDRKTLEPTYHLLLHQVGASEAIWLAERLGLAPAILTAARQRLEK</sequence>
<evidence type="ECO:0000256" key="4">
    <source>
        <dbReference type="ARBA" id="ARBA00023125"/>
    </source>
</evidence>
<dbReference type="InterPro" id="IPR005747">
    <property type="entry name" value="MutS2"/>
</dbReference>
<dbReference type="PANTHER" id="PTHR48466:SF2">
    <property type="entry name" value="OS10G0509000 PROTEIN"/>
    <property type="match status" value="1"/>
</dbReference>
<dbReference type="InterPro" id="IPR000432">
    <property type="entry name" value="DNA_mismatch_repair_MutS_C"/>
</dbReference>
<dbReference type="SUPFAM" id="SSF48334">
    <property type="entry name" value="DNA repair protein MutS, domain III"/>
    <property type="match status" value="1"/>
</dbReference>
<dbReference type="InterPro" id="IPR003593">
    <property type="entry name" value="AAA+_ATPase"/>
</dbReference>
<evidence type="ECO:0000256" key="2">
    <source>
        <dbReference type="ARBA" id="ARBA00022759"/>
    </source>
</evidence>
<dbReference type="Pfam" id="PF00488">
    <property type="entry name" value="MutS_V"/>
    <property type="match status" value="1"/>
</dbReference>
<dbReference type="InterPro" id="IPR007696">
    <property type="entry name" value="DNA_mismatch_repair_MutS_core"/>
</dbReference>
<dbReference type="Gene3D" id="3.40.50.300">
    <property type="entry name" value="P-loop containing nucleotide triphosphate hydrolases"/>
    <property type="match status" value="1"/>
</dbReference>
<accession>A0ABU1A7T5</accession>
<dbReference type="RefSeq" id="WP_308702770.1">
    <property type="nucleotide sequence ID" value="NZ_AP027463.1"/>
</dbReference>
<dbReference type="PANTHER" id="PTHR48466">
    <property type="entry name" value="OS10G0509000 PROTEIN-RELATED"/>
    <property type="match status" value="1"/>
</dbReference>